<sequence length="687" mass="77671">MRTILPQKKVVSFDVFDTVVIRNTYRPEDVFARVYKRITGTDIVSTSLPDFAAQRVAAEKKARLALMGKEEVSHNEIMATMAQQLGLNDEAASSISAYEIKEEVEAAYPIEPTLSLLKKLRSDGTQIVFISDMYLDYDVIKKMLIKIGAFDNDDKLYVSSLSGCKKSTGLLYKHVVEDLKIPKKQILHIGDYLLSDYLVPKFSQRIESIIFRTARNNIYENLLGEPCSCLYCSSIAGASRAARVALAGEVTPLEKAFYNLGCNVLGPILIGFMLWVLERASKMGIQRLYFLSRDGEVMLDVAKFLADCLGIKIELRYLYVSRSSTFSALLKEELTPRNIEWLKEDNVVLTVKILADRLGFDPASLYVLLLHAGIQPKSPDAPLGKNTVEDICDVLLTDPVLKGMLRKLGAERMSSLGGYLEQEGLFDGTRFALVDLGWHGSIQDVFLKCFQDRFEDSCITGFYFGIDRASTGDNRKFGYLFEYDGSYGSKYSHVFRVLMEILCTGQHGMVRTYGINSHGDVEPVCRPVEHDQNIKFIEFLRNGVSKFLRCIDASSLECCNYQHIRPQILSILLKIFFYPDRLEAEALGEISFSADQAGHNVHRMAPPLTLFSSLCYLIKSSYALRSTVSSWFFGSWVRSPFLIKLFLYPLVGIIRIYYVGVWMPKLGKQRLIDTLNRFINMRIGLVK</sequence>
<dbReference type="Gene3D" id="1.10.150.400">
    <property type="match status" value="1"/>
</dbReference>
<keyword evidence="1" id="KW-0812">Transmembrane</keyword>
<gene>
    <name evidence="2" type="ORF">F6V30_12215</name>
</gene>
<comment type="caution">
    <text evidence="2">The sequence shown here is derived from an EMBL/GenBank/DDBJ whole genome shotgun (WGS) entry which is preliminary data.</text>
</comment>
<evidence type="ECO:0000313" key="2">
    <source>
        <dbReference type="EMBL" id="KAB0669563.1"/>
    </source>
</evidence>
<evidence type="ECO:0000256" key="1">
    <source>
        <dbReference type="SAM" id="Phobius"/>
    </source>
</evidence>
<feature type="transmembrane region" description="Helical" evidence="1">
    <location>
        <begin position="645"/>
        <end position="663"/>
    </location>
</feature>
<keyword evidence="1" id="KW-0472">Membrane</keyword>
<dbReference type="EMBL" id="VZRA01000003">
    <property type="protein sequence ID" value="KAB0669563.1"/>
    <property type="molecule type" value="Genomic_DNA"/>
</dbReference>
<dbReference type="Proteomes" id="UP000798046">
    <property type="component" value="Unassembled WGS sequence"/>
</dbReference>
<dbReference type="InterPro" id="IPR036412">
    <property type="entry name" value="HAD-like_sf"/>
</dbReference>
<dbReference type="SUPFAM" id="SSF56784">
    <property type="entry name" value="HAD-like"/>
    <property type="match status" value="1"/>
</dbReference>
<evidence type="ECO:0000313" key="3">
    <source>
        <dbReference type="Proteomes" id="UP000798046"/>
    </source>
</evidence>
<dbReference type="RefSeq" id="WP_151157234.1">
    <property type="nucleotide sequence ID" value="NZ_VZRA01000003.1"/>
</dbReference>
<dbReference type="InterPro" id="IPR023214">
    <property type="entry name" value="HAD_sf"/>
</dbReference>
<accession>A0ABQ6TMY7</accession>
<keyword evidence="3" id="KW-1185">Reference proteome</keyword>
<reference evidence="2 3" key="1">
    <citation type="journal article" date="2020" name="Microorganisms">
        <title>Description of Three Novel Members in the Family Geobacteraceae, Oryzomonas japonicum gen. nov., sp. nov., Oryzomonas sagensis sp. nov., and Oryzomonas ruber sp. nov.</title>
        <authorList>
            <person name="Xu Z."/>
            <person name="Masuda Y."/>
            <person name="Hayakawa C."/>
            <person name="Ushijima N."/>
            <person name="Kawano K."/>
            <person name="Shiratori Y."/>
            <person name="Senoo K."/>
            <person name="Itoh H."/>
        </authorList>
    </citation>
    <scope>NUCLEOTIDE SEQUENCE [LARGE SCALE GENOMIC DNA]</scope>
    <source>
        <strain evidence="2 3">Red100</strain>
    </source>
</reference>
<keyword evidence="1" id="KW-1133">Transmembrane helix</keyword>
<proteinExistence type="predicted"/>
<name>A0ABQ6TMY7_9BACT</name>
<organism evidence="2 3">
    <name type="scientific">Oryzomonas sagensis</name>
    <dbReference type="NCBI Taxonomy" id="2603857"/>
    <lineage>
        <taxon>Bacteria</taxon>
        <taxon>Pseudomonadati</taxon>
        <taxon>Thermodesulfobacteriota</taxon>
        <taxon>Desulfuromonadia</taxon>
        <taxon>Geobacterales</taxon>
        <taxon>Geobacteraceae</taxon>
        <taxon>Oryzomonas</taxon>
    </lineage>
</organism>
<dbReference type="Gene3D" id="3.40.50.1000">
    <property type="entry name" value="HAD superfamily/HAD-like"/>
    <property type="match status" value="1"/>
</dbReference>
<protein>
    <submittedName>
        <fullName evidence="2">Uncharacterized protein</fullName>
    </submittedName>
</protein>